<reference evidence="2" key="1">
    <citation type="submission" date="2021-03" db="EMBL/GenBank/DDBJ databases">
        <title>Genomic Encyclopedia of Type Strains, Phase IV (KMG-IV): sequencing the most valuable type-strain genomes for metagenomic binning, comparative biology and taxonomic classification.</title>
        <authorList>
            <person name="Goeker M."/>
        </authorList>
    </citation>
    <scope>NUCLEOTIDE SEQUENCE</scope>
    <source>
        <strain evidence="2">DSM 23564</strain>
    </source>
</reference>
<dbReference type="EMBL" id="JAGGKQ010000017">
    <property type="protein sequence ID" value="MBP1923224.1"/>
    <property type="molecule type" value="Genomic_DNA"/>
</dbReference>
<gene>
    <name evidence="2" type="ORF">J2751_002263</name>
</gene>
<proteinExistence type="predicted"/>
<accession>A0A8T4GFC7</accession>
<feature type="region of interest" description="Disordered" evidence="1">
    <location>
        <begin position="1"/>
        <end position="48"/>
    </location>
</feature>
<evidence type="ECO:0000313" key="2">
    <source>
        <dbReference type="EMBL" id="MBP1923224.1"/>
    </source>
</evidence>
<dbReference type="AlphaFoldDB" id="A0A8T4GFC7"/>
<dbReference type="Proteomes" id="UP000823588">
    <property type="component" value="Unassembled WGS sequence"/>
</dbReference>
<evidence type="ECO:0000256" key="1">
    <source>
        <dbReference type="SAM" id="MobiDB-lite"/>
    </source>
</evidence>
<name>A0A8T4GFC7_9EURY</name>
<keyword evidence="3" id="KW-1185">Reference proteome</keyword>
<feature type="compositionally biased region" description="Acidic residues" evidence="1">
    <location>
        <begin position="10"/>
        <end position="27"/>
    </location>
</feature>
<evidence type="ECO:0000313" key="3">
    <source>
        <dbReference type="Proteomes" id="UP000823588"/>
    </source>
</evidence>
<comment type="caution">
    <text evidence="2">The sequence shown here is derived from an EMBL/GenBank/DDBJ whole genome shotgun (WGS) entry which is preliminary data.</text>
</comment>
<dbReference type="RefSeq" id="WP_209486007.1">
    <property type="nucleotide sequence ID" value="NZ_JAGGKQ010000017.1"/>
</dbReference>
<sequence length="48" mass="5005">MRQRSHNDEPAEDDDGNADATDADDPDGGGVNHGDRPRTAADPASTTI</sequence>
<protein>
    <submittedName>
        <fullName evidence="2">Uncharacterized protein</fullName>
    </submittedName>
</protein>
<organism evidence="2 3">
    <name type="scientific">Halorubrum alkaliphilum</name>
    <dbReference type="NCBI Taxonomy" id="261290"/>
    <lineage>
        <taxon>Archaea</taxon>
        <taxon>Methanobacteriati</taxon>
        <taxon>Methanobacteriota</taxon>
        <taxon>Stenosarchaea group</taxon>
        <taxon>Halobacteria</taxon>
        <taxon>Halobacteriales</taxon>
        <taxon>Haloferacaceae</taxon>
        <taxon>Halorubrum</taxon>
    </lineage>
</organism>